<organism evidence="1">
    <name type="scientific">Lepeophtheirus salmonis</name>
    <name type="common">Salmon louse</name>
    <name type="synonym">Caligus salmonis</name>
    <dbReference type="NCBI Taxonomy" id="72036"/>
    <lineage>
        <taxon>Eukaryota</taxon>
        <taxon>Metazoa</taxon>
        <taxon>Ecdysozoa</taxon>
        <taxon>Arthropoda</taxon>
        <taxon>Crustacea</taxon>
        <taxon>Multicrustacea</taxon>
        <taxon>Hexanauplia</taxon>
        <taxon>Copepoda</taxon>
        <taxon>Siphonostomatoida</taxon>
        <taxon>Caligidae</taxon>
        <taxon>Lepeophtheirus</taxon>
    </lineage>
</organism>
<proteinExistence type="predicted"/>
<protein>
    <submittedName>
        <fullName evidence="1">Uncharacterized protein</fullName>
    </submittedName>
</protein>
<reference evidence="1" key="1">
    <citation type="submission" date="2014-05" db="EMBL/GenBank/DDBJ databases">
        <authorList>
            <person name="Chronopoulou M."/>
        </authorList>
    </citation>
    <scope>NUCLEOTIDE SEQUENCE</scope>
    <source>
        <tissue evidence="1">Whole organism</tissue>
    </source>
</reference>
<evidence type="ECO:0000313" key="1">
    <source>
        <dbReference type="EMBL" id="CDW29378.1"/>
    </source>
</evidence>
<name>A0A0K2TTN8_LEPSM</name>
<dbReference type="AlphaFoldDB" id="A0A0K2TTN8"/>
<dbReference type="EMBL" id="HACA01012017">
    <property type="protein sequence ID" value="CDW29378.1"/>
    <property type="molecule type" value="Transcribed_RNA"/>
</dbReference>
<sequence>MHYFKILGGEKSVATICQNPPFLIKHFQINQHYLHTKLFTC</sequence>
<accession>A0A0K2TTN8</accession>